<gene>
    <name evidence="3" type="ORF">Cpap_3391</name>
</gene>
<dbReference type="InterPro" id="IPR000160">
    <property type="entry name" value="GGDEF_dom"/>
</dbReference>
<keyword evidence="1" id="KW-1133">Transmembrane helix</keyword>
<dbReference type="eggNOG" id="COG3706">
    <property type="taxonomic scope" value="Bacteria"/>
</dbReference>
<dbReference type="AlphaFoldDB" id="F1T8Y2"/>
<dbReference type="RefSeq" id="WP_004617011.1">
    <property type="nucleotide sequence ID" value="NZ_ACXX02000002.1"/>
</dbReference>
<feature type="transmembrane region" description="Helical" evidence="1">
    <location>
        <begin position="12"/>
        <end position="33"/>
    </location>
</feature>
<dbReference type="InterPro" id="IPR043128">
    <property type="entry name" value="Rev_trsase/Diguanyl_cyclase"/>
</dbReference>
<dbReference type="Pfam" id="PF00990">
    <property type="entry name" value="GGDEF"/>
    <property type="match status" value="1"/>
</dbReference>
<reference evidence="3" key="1">
    <citation type="submission" date="2009-07" db="EMBL/GenBank/DDBJ databases">
        <authorList>
            <consortium name="US DOE Joint Genome Institute (JGI-PGF)"/>
            <person name="Lucas S."/>
            <person name="Copeland A."/>
            <person name="Lapidus A."/>
            <person name="Glavina del Rio T."/>
            <person name="Tice H."/>
            <person name="Bruce D."/>
            <person name="Goodwin L."/>
            <person name="Pitluck S."/>
            <person name="Larimer F."/>
            <person name="Land M.L."/>
            <person name="Mouttaki H."/>
            <person name="He Z."/>
            <person name="Zhou J."/>
            <person name="Hemme C.L."/>
        </authorList>
    </citation>
    <scope>NUCLEOTIDE SEQUENCE [LARGE SCALE GENOMIC DNA]</scope>
    <source>
        <strain evidence="3">DSM 2782</strain>
    </source>
</reference>
<evidence type="ECO:0000256" key="1">
    <source>
        <dbReference type="SAM" id="Phobius"/>
    </source>
</evidence>
<dbReference type="InterPro" id="IPR029787">
    <property type="entry name" value="Nucleotide_cyclase"/>
</dbReference>
<feature type="transmembrane region" description="Helical" evidence="1">
    <location>
        <begin position="45"/>
        <end position="75"/>
    </location>
</feature>
<keyword evidence="1" id="KW-0472">Membrane</keyword>
<dbReference type="Gene3D" id="3.30.70.270">
    <property type="match status" value="1"/>
</dbReference>
<comment type="caution">
    <text evidence="3">The sequence shown here is derived from an EMBL/GenBank/DDBJ whole genome shotgun (WGS) entry which is preliminary data.</text>
</comment>
<reference evidence="3" key="2">
    <citation type="submission" date="2011-01" db="EMBL/GenBank/DDBJ databases">
        <title>The Non-contiguous Finished genome of Clostridium papyrosolvens.</title>
        <authorList>
            <person name="Lucas S."/>
            <person name="Copeland A."/>
            <person name="Lapidus A."/>
            <person name="Cheng J.-F."/>
            <person name="Goodwin L."/>
            <person name="Pitluck S."/>
            <person name="Misra M."/>
            <person name="Chertkov O."/>
            <person name="Detter J.C."/>
            <person name="Han C."/>
            <person name="Tapia R."/>
            <person name="Land M."/>
            <person name="Hauser L."/>
            <person name="Kyrpides N."/>
            <person name="Ivanova N."/>
            <person name="Pagani I."/>
            <person name="Mouttaki H."/>
            <person name="He Z."/>
            <person name="Zhou J."/>
            <person name="Hemme C.L."/>
            <person name="Woyke T."/>
        </authorList>
    </citation>
    <scope>NUCLEOTIDE SEQUENCE [LARGE SCALE GENOMIC DNA]</scope>
    <source>
        <strain evidence="3">DSM 2782</strain>
    </source>
</reference>
<dbReference type="Proteomes" id="UP000003860">
    <property type="component" value="Unassembled WGS sequence"/>
</dbReference>
<name>F1T8Y2_9FIRM</name>
<dbReference type="EMBL" id="ACXX02000002">
    <property type="protein sequence ID" value="EGD48964.1"/>
    <property type="molecule type" value="Genomic_DNA"/>
</dbReference>
<evidence type="ECO:0000313" key="3">
    <source>
        <dbReference type="EMBL" id="EGD48964.1"/>
    </source>
</evidence>
<accession>F1T8Y2</accession>
<proteinExistence type="predicted"/>
<organism evidence="3 4">
    <name type="scientific">Ruminiclostridium papyrosolvens DSM 2782</name>
    <dbReference type="NCBI Taxonomy" id="588581"/>
    <lineage>
        <taxon>Bacteria</taxon>
        <taxon>Bacillati</taxon>
        <taxon>Bacillota</taxon>
        <taxon>Clostridia</taxon>
        <taxon>Eubacteriales</taxon>
        <taxon>Oscillospiraceae</taxon>
        <taxon>Ruminiclostridium</taxon>
    </lineage>
</organism>
<evidence type="ECO:0000259" key="2">
    <source>
        <dbReference type="SMART" id="SM00267"/>
    </source>
</evidence>
<dbReference type="SUPFAM" id="SSF55073">
    <property type="entry name" value="Nucleotide cyclase"/>
    <property type="match status" value="1"/>
</dbReference>
<sequence>MNKRNLESYEASYLVLITFIVVQLFLVFVNIYITQKFSIDFFTIVVVELISILFSYFAGIVPAAVFSIVYIMGYIVYAVNGNSNINLVGYILMFFVPLSTVVAGNMNRTRKKVINDLIKLNELEEMQLKMDPHTNLENEIAFKEVLSKQSNLAYRYPQYNFSAIMFRLEFIDTLRALLDAKEFNYLLEKIAEIIQNCIREEDYKFIVNNNRFVIITPLTSSEGIAPARRRILEGVEQLNIKDENGEAVNIVLKTGGIDYSKDKHDMFKEYKGVLLALQKATEVDIYSEYAN</sequence>
<dbReference type="STRING" id="588581.Cpap_3391"/>
<dbReference type="SMART" id="SM00267">
    <property type="entry name" value="GGDEF"/>
    <property type="match status" value="1"/>
</dbReference>
<protein>
    <submittedName>
        <fullName evidence="3">Diguanylate cyclase</fullName>
    </submittedName>
</protein>
<evidence type="ECO:0000313" key="4">
    <source>
        <dbReference type="Proteomes" id="UP000003860"/>
    </source>
</evidence>
<dbReference type="OrthoDB" id="2157599at2"/>
<keyword evidence="1" id="KW-0812">Transmembrane</keyword>
<feature type="domain" description="GGDEF" evidence="2">
    <location>
        <begin position="117"/>
        <end position="289"/>
    </location>
</feature>
<keyword evidence="4" id="KW-1185">Reference proteome</keyword>
<feature type="transmembrane region" description="Helical" evidence="1">
    <location>
        <begin position="87"/>
        <end position="106"/>
    </location>
</feature>